<comment type="caution">
    <text evidence="1">The sequence shown here is derived from an EMBL/GenBank/DDBJ whole genome shotgun (WGS) entry which is preliminary data.</text>
</comment>
<protein>
    <submittedName>
        <fullName evidence="1">Rab GTPase-binding effector protein 1-like</fullName>
    </submittedName>
</protein>
<evidence type="ECO:0000313" key="2">
    <source>
        <dbReference type="Proteomes" id="UP000762676"/>
    </source>
</evidence>
<sequence length="129" mass="15109">MQLRLLKYCEEIISAKVAKEHAEDTVRAQVAFLKAQVTGDQKEPPWSRRCRNALSCCVESLIVLRDENCYVLWTPLIMYVRMPRRLDYEHCTQHVESSRSSTLTVSWKTRVTLILDLRIQLPLHRHCIA</sequence>
<organism evidence="1 2">
    <name type="scientific">Elysia marginata</name>
    <dbReference type="NCBI Taxonomy" id="1093978"/>
    <lineage>
        <taxon>Eukaryota</taxon>
        <taxon>Metazoa</taxon>
        <taxon>Spiralia</taxon>
        <taxon>Lophotrochozoa</taxon>
        <taxon>Mollusca</taxon>
        <taxon>Gastropoda</taxon>
        <taxon>Heterobranchia</taxon>
        <taxon>Euthyneura</taxon>
        <taxon>Panpulmonata</taxon>
        <taxon>Sacoglossa</taxon>
        <taxon>Placobranchoidea</taxon>
        <taxon>Plakobranchidae</taxon>
        <taxon>Elysia</taxon>
    </lineage>
</organism>
<accession>A0AAV4H3G7</accession>
<dbReference type="Proteomes" id="UP000762676">
    <property type="component" value="Unassembled WGS sequence"/>
</dbReference>
<reference evidence="1 2" key="1">
    <citation type="journal article" date="2021" name="Elife">
        <title>Chloroplast acquisition without the gene transfer in kleptoplastic sea slugs, Plakobranchus ocellatus.</title>
        <authorList>
            <person name="Maeda T."/>
            <person name="Takahashi S."/>
            <person name="Yoshida T."/>
            <person name="Shimamura S."/>
            <person name="Takaki Y."/>
            <person name="Nagai Y."/>
            <person name="Toyoda A."/>
            <person name="Suzuki Y."/>
            <person name="Arimoto A."/>
            <person name="Ishii H."/>
            <person name="Satoh N."/>
            <person name="Nishiyama T."/>
            <person name="Hasebe M."/>
            <person name="Maruyama T."/>
            <person name="Minagawa J."/>
            <person name="Obokata J."/>
            <person name="Shigenobu S."/>
        </authorList>
    </citation>
    <scope>NUCLEOTIDE SEQUENCE [LARGE SCALE GENOMIC DNA]</scope>
</reference>
<proteinExistence type="predicted"/>
<dbReference type="EMBL" id="BMAT01012454">
    <property type="protein sequence ID" value="GFR92723.1"/>
    <property type="molecule type" value="Genomic_DNA"/>
</dbReference>
<name>A0AAV4H3G7_9GAST</name>
<keyword evidence="2" id="KW-1185">Reference proteome</keyword>
<dbReference type="AlphaFoldDB" id="A0AAV4H3G7"/>
<gene>
    <name evidence="1" type="ORF">ElyMa_006207800</name>
</gene>
<evidence type="ECO:0000313" key="1">
    <source>
        <dbReference type="EMBL" id="GFR92723.1"/>
    </source>
</evidence>